<keyword evidence="2" id="KW-1185">Reference proteome</keyword>
<proteinExistence type="predicted"/>
<evidence type="ECO:0000313" key="2">
    <source>
        <dbReference type="Proteomes" id="UP000389128"/>
    </source>
</evidence>
<dbReference type="EMBL" id="SDKK01000007">
    <property type="protein sequence ID" value="TYC59758.1"/>
    <property type="molecule type" value="Genomic_DNA"/>
</dbReference>
<evidence type="ECO:0000313" key="1">
    <source>
        <dbReference type="EMBL" id="TYC59758.1"/>
    </source>
</evidence>
<dbReference type="Proteomes" id="UP000389128">
    <property type="component" value="Unassembled WGS sequence"/>
</dbReference>
<comment type="caution">
    <text evidence="1">The sequence shown here is derived from an EMBL/GenBank/DDBJ whole genome shotgun (WGS) entry which is preliminary data.</text>
</comment>
<accession>A0A6C2D034</accession>
<dbReference type="RefSeq" id="WP_187394654.1">
    <property type="nucleotide sequence ID" value="NZ_JAVEUW010000034.1"/>
</dbReference>
<dbReference type="AlphaFoldDB" id="A0A6C2D034"/>
<organism evidence="1 2">
    <name type="scientific">Zoogloea oleivorans</name>
    <dbReference type="NCBI Taxonomy" id="1552750"/>
    <lineage>
        <taxon>Bacteria</taxon>
        <taxon>Pseudomonadati</taxon>
        <taxon>Pseudomonadota</taxon>
        <taxon>Betaproteobacteria</taxon>
        <taxon>Rhodocyclales</taxon>
        <taxon>Zoogloeaceae</taxon>
        <taxon>Zoogloea</taxon>
    </lineage>
</organism>
<sequence>MMALTPDDLAVLTRLGNIAADVQALAASARSQWRELRVTVVDALDVRGETPVLVTAAANVFLLESDGHCWSMTTDPAAAAGLMLAARS</sequence>
<protein>
    <submittedName>
        <fullName evidence="1">Uncharacterized protein</fullName>
    </submittedName>
</protein>
<reference evidence="1 2" key="1">
    <citation type="submission" date="2019-01" db="EMBL/GenBank/DDBJ databases">
        <title>Zoogloea oleivorans genome sequencing and assembly.</title>
        <authorList>
            <person name="Tancsics A."/>
            <person name="Farkas M."/>
            <person name="Kriszt B."/>
            <person name="Maroti G."/>
            <person name="Horvath B."/>
        </authorList>
    </citation>
    <scope>NUCLEOTIDE SEQUENCE [LARGE SCALE GENOMIC DNA]</scope>
    <source>
        <strain evidence="1 2">Buc</strain>
    </source>
</reference>
<gene>
    <name evidence="1" type="ORF">ETQ85_09380</name>
</gene>
<name>A0A6C2D034_9RHOO</name>